<name>A0A1B7TJF2_9ASCO</name>
<evidence type="ECO:0000313" key="1">
    <source>
        <dbReference type="EMBL" id="OBA28775.1"/>
    </source>
</evidence>
<sequence length="87" mass="9925">MGSNLSAPIPNFAKECSGMNDKFNKCSDQWYKGEFLKGESIENPSLLLKDFKQINEFQEGDLPDDINEFIKENNIKFDLANRGGFDK</sequence>
<gene>
    <name evidence="1" type="ORF">HANVADRAFT_410</name>
</gene>
<dbReference type="Proteomes" id="UP000092321">
    <property type="component" value="Unassembled WGS sequence"/>
</dbReference>
<reference evidence="2" key="1">
    <citation type="journal article" date="2016" name="Proc. Natl. Acad. Sci. U.S.A.">
        <title>Comparative genomics of biotechnologically important yeasts.</title>
        <authorList>
            <person name="Riley R."/>
            <person name="Haridas S."/>
            <person name="Wolfe K.H."/>
            <person name="Lopes M.R."/>
            <person name="Hittinger C.T."/>
            <person name="Goeker M."/>
            <person name="Salamov A.A."/>
            <person name="Wisecaver J.H."/>
            <person name="Long T.M."/>
            <person name="Calvey C.H."/>
            <person name="Aerts A.L."/>
            <person name="Barry K.W."/>
            <person name="Choi C."/>
            <person name="Clum A."/>
            <person name="Coughlan A.Y."/>
            <person name="Deshpande S."/>
            <person name="Douglass A.P."/>
            <person name="Hanson S.J."/>
            <person name="Klenk H.-P."/>
            <person name="LaButti K.M."/>
            <person name="Lapidus A."/>
            <person name="Lindquist E.A."/>
            <person name="Lipzen A.M."/>
            <person name="Meier-Kolthoff J.P."/>
            <person name="Ohm R.A."/>
            <person name="Otillar R.P."/>
            <person name="Pangilinan J.L."/>
            <person name="Peng Y."/>
            <person name="Rokas A."/>
            <person name="Rosa C.A."/>
            <person name="Scheuner C."/>
            <person name="Sibirny A.A."/>
            <person name="Slot J.C."/>
            <person name="Stielow J.B."/>
            <person name="Sun H."/>
            <person name="Kurtzman C.P."/>
            <person name="Blackwell M."/>
            <person name="Grigoriev I.V."/>
            <person name="Jeffries T.W."/>
        </authorList>
    </citation>
    <scope>NUCLEOTIDE SEQUENCE [LARGE SCALE GENOMIC DNA]</scope>
    <source>
        <strain evidence="2">NRRL Y-1626</strain>
    </source>
</reference>
<keyword evidence="2" id="KW-1185">Reference proteome</keyword>
<organism evidence="1 2">
    <name type="scientific">Hanseniaspora valbyensis NRRL Y-1626</name>
    <dbReference type="NCBI Taxonomy" id="766949"/>
    <lineage>
        <taxon>Eukaryota</taxon>
        <taxon>Fungi</taxon>
        <taxon>Dikarya</taxon>
        <taxon>Ascomycota</taxon>
        <taxon>Saccharomycotina</taxon>
        <taxon>Saccharomycetes</taxon>
        <taxon>Saccharomycodales</taxon>
        <taxon>Saccharomycodaceae</taxon>
        <taxon>Hanseniaspora</taxon>
    </lineage>
</organism>
<evidence type="ECO:0000313" key="2">
    <source>
        <dbReference type="Proteomes" id="UP000092321"/>
    </source>
</evidence>
<protein>
    <submittedName>
        <fullName evidence="1">Uncharacterized protein</fullName>
    </submittedName>
</protein>
<dbReference type="EMBL" id="LXPE01000002">
    <property type="protein sequence ID" value="OBA28775.1"/>
    <property type="molecule type" value="Genomic_DNA"/>
</dbReference>
<dbReference type="OrthoDB" id="19091at2759"/>
<proteinExistence type="predicted"/>
<dbReference type="AlphaFoldDB" id="A0A1B7TJF2"/>
<accession>A0A1B7TJF2</accession>
<comment type="caution">
    <text evidence="1">The sequence shown here is derived from an EMBL/GenBank/DDBJ whole genome shotgun (WGS) entry which is preliminary data.</text>
</comment>